<evidence type="ECO:0000313" key="2">
    <source>
        <dbReference type="EMBL" id="KAL3829299.1"/>
    </source>
</evidence>
<dbReference type="InterPro" id="IPR004158">
    <property type="entry name" value="DUF247_pln"/>
</dbReference>
<keyword evidence="1" id="KW-0812">Transmembrane</keyword>
<feature type="transmembrane region" description="Helical" evidence="1">
    <location>
        <begin position="391"/>
        <end position="415"/>
    </location>
</feature>
<accession>A0ABD3SXF5</accession>
<keyword evidence="1" id="KW-1133">Transmembrane helix</keyword>
<dbReference type="PANTHER" id="PTHR31170:SF17">
    <property type="match status" value="1"/>
</dbReference>
<dbReference type="Proteomes" id="UP001634393">
    <property type="component" value="Unassembled WGS sequence"/>
</dbReference>
<protein>
    <submittedName>
        <fullName evidence="2">Uncharacterized protein</fullName>
    </submittedName>
</protein>
<proteinExistence type="predicted"/>
<evidence type="ECO:0000313" key="3">
    <source>
        <dbReference type="Proteomes" id="UP001634393"/>
    </source>
</evidence>
<keyword evidence="3" id="KW-1185">Reference proteome</keyword>
<comment type="caution">
    <text evidence="2">The sequence shown here is derived from an EMBL/GenBank/DDBJ whole genome shotgun (WGS) entry which is preliminary data.</text>
</comment>
<name>A0ABD3SXF5_9LAMI</name>
<dbReference type="PANTHER" id="PTHR31170">
    <property type="entry name" value="BNAC04G53230D PROTEIN"/>
    <property type="match status" value="1"/>
</dbReference>
<reference evidence="2 3" key="1">
    <citation type="submission" date="2024-12" db="EMBL/GenBank/DDBJ databases">
        <title>The unique morphological basis and parallel evolutionary history of personate flowers in Penstemon.</title>
        <authorList>
            <person name="Depatie T.H."/>
            <person name="Wessinger C.A."/>
        </authorList>
    </citation>
    <scope>NUCLEOTIDE SEQUENCE [LARGE SCALE GENOMIC DNA]</scope>
    <source>
        <strain evidence="2">WTNN_2</strain>
        <tissue evidence="2">Leaf</tissue>
    </source>
</reference>
<keyword evidence="1" id="KW-0472">Membrane</keyword>
<dbReference type="EMBL" id="JBJXBP010000005">
    <property type="protein sequence ID" value="KAL3829299.1"/>
    <property type="molecule type" value="Genomic_DNA"/>
</dbReference>
<sequence>MEPPSITEKLAQLSVAQPECTIYRVHSHLRNVNDKAYEPEIISIGPYHCGKNNLKMLEEHKLRYLHLLLQSKKKNVQDFISVIAQLEQEARKCYAEPISLNATKFTEMLVLDGIFIIELVRKCNMIHLREKNDPIFHMDWIMNSLQRDLMLFENQIPFFILLELFDLVEVPGHHNRLMYLFSYFFNNIYPGKVNRDSSKLSPHKIKHLLDLVHFDWFPSSDLLSFGEDTKDVRKRWRFINSATGLREANVKFKRNEEVTTLFKVEFKNGTMLLAPMTIEDRTESFLRNLIAYEQYFQDTQSSFVTDYVKFLDCLIDSSRDVEILSRFGIIENWLGDDEVVANMFNKLTDSVTGPGKRFIYGEIFENVNFHCRRKRNRWMAKLRRNYLNSPWAIISIFVAVVIVLLTITQTVFSILQVVV</sequence>
<dbReference type="AlphaFoldDB" id="A0ABD3SXF5"/>
<gene>
    <name evidence="2" type="ORF">ACJIZ3_018101</name>
</gene>
<organism evidence="2 3">
    <name type="scientific">Penstemon smallii</name>
    <dbReference type="NCBI Taxonomy" id="265156"/>
    <lineage>
        <taxon>Eukaryota</taxon>
        <taxon>Viridiplantae</taxon>
        <taxon>Streptophyta</taxon>
        <taxon>Embryophyta</taxon>
        <taxon>Tracheophyta</taxon>
        <taxon>Spermatophyta</taxon>
        <taxon>Magnoliopsida</taxon>
        <taxon>eudicotyledons</taxon>
        <taxon>Gunneridae</taxon>
        <taxon>Pentapetalae</taxon>
        <taxon>asterids</taxon>
        <taxon>lamiids</taxon>
        <taxon>Lamiales</taxon>
        <taxon>Plantaginaceae</taxon>
        <taxon>Cheloneae</taxon>
        <taxon>Penstemon</taxon>
    </lineage>
</organism>
<evidence type="ECO:0000256" key="1">
    <source>
        <dbReference type="SAM" id="Phobius"/>
    </source>
</evidence>
<dbReference type="Pfam" id="PF03140">
    <property type="entry name" value="DUF247"/>
    <property type="match status" value="1"/>
</dbReference>